<dbReference type="Pfam" id="PF08522">
    <property type="entry name" value="BT_3987-like_N"/>
    <property type="match status" value="1"/>
</dbReference>
<dbReference type="GO" id="GO:0004553">
    <property type="term" value="F:hydrolase activity, hydrolyzing O-glycosyl compounds"/>
    <property type="evidence" value="ECO:0007669"/>
    <property type="project" value="UniProtKB-ARBA"/>
</dbReference>
<dbReference type="Pfam" id="PF13385">
    <property type="entry name" value="Laminin_G_3"/>
    <property type="match status" value="1"/>
</dbReference>
<organism evidence="2 3">
    <name type="scientific">Hoylesella enoeca</name>
    <dbReference type="NCBI Taxonomy" id="76123"/>
    <lineage>
        <taxon>Bacteria</taxon>
        <taxon>Pseudomonadati</taxon>
        <taxon>Bacteroidota</taxon>
        <taxon>Bacteroidia</taxon>
        <taxon>Bacteroidales</taxon>
        <taxon>Prevotellaceae</taxon>
        <taxon>Hoylesella</taxon>
    </lineage>
</organism>
<dbReference type="Gene3D" id="2.60.120.200">
    <property type="match status" value="1"/>
</dbReference>
<proteinExistence type="predicted"/>
<dbReference type="InterPro" id="IPR013728">
    <property type="entry name" value="BT_3987-like_N"/>
</dbReference>
<dbReference type="Proteomes" id="UP000056252">
    <property type="component" value="Chromosome"/>
</dbReference>
<dbReference type="InterPro" id="IPR013320">
    <property type="entry name" value="ConA-like_dom_sf"/>
</dbReference>
<evidence type="ECO:0000313" key="3">
    <source>
        <dbReference type="Proteomes" id="UP000056252"/>
    </source>
</evidence>
<reference evidence="3" key="1">
    <citation type="submission" date="2015-11" db="EMBL/GenBank/DDBJ databases">
        <authorList>
            <person name="Holder M.E."/>
            <person name="Ajami N.J."/>
            <person name="Petrosino J.F."/>
        </authorList>
    </citation>
    <scope>NUCLEOTIDE SEQUENCE [LARGE SCALE GENOMIC DNA]</scope>
    <source>
        <strain evidence="3">F0113</strain>
    </source>
</reference>
<dbReference type="SUPFAM" id="SSF49899">
    <property type="entry name" value="Concanavalin A-like lectins/glucanases"/>
    <property type="match status" value="1"/>
</dbReference>
<gene>
    <name evidence="2" type="ORF">AS203_10180</name>
</gene>
<evidence type="ECO:0000313" key="2">
    <source>
        <dbReference type="EMBL" id="ALO49415.1"/>
    </source>
</evidence>
<dbReference type="eggNOG" id="COG1409">
    <property type="taxonomic scope" value="Bacteria"/>
</dbReference>
<dbReference type="OrthoDB" id="2582440at2"/>
<dbReference type="RefSeq" id="WP_025065182.1">
    <property type="nucleotide sequence ID" value="NZ_CP013195.1"/>
</dbReference>
<dbReference type="EMBL" id="CP013195">
    <property type="protein sequence ID" value="ALO49415.1"/>
    <property type="molecule type" value="Genomic_DNA"/>
</dbReference>
<accession>A0A0S2KMB1</accession>
<dbReference type="KEGG" id="peo:AS203_10180"/>
<protein>
    <recommendedName>
        <fullName evidence="1">BT-3987-like N-terminal domain-containing protein</fullName>
    </recommendedName>
</protein>
<dbReference type="Gene3D" id="2.60.40.1740">
    <property type="entry name" value="hypothetical protein (bacova_03559)"/>
    <property type="match status" value="1"/>
</dbReference>
<dbReference type="PROSITE" id="PS51257">
    <property type="entry name" value="PROKAR_LIPOPROTEIN"/>
    <property type="match status" value="1"/>
</dbReference>
<feature type="domain" description="BT-3987-like N-terminal" evidence="1">
    <location>
        <begin position="33"/>
        <end position="152"/>
    </location>
</feature>
<sequence length="387" mass="42269">MKHNISSWILCGMAVGTFALSSCNNAEYSVLTDQAYIAQTQTDGNTSVKITLGTEAVTQDLNVRLSDPTDEKCTFTVVADTAAISAYNQRNETSYKALPEEQFTLSASEVSIDPGQSASPALKLIVNPLTKALKESGAKYAVALKVMSKDGHKNVLPSGSTIVYILDQVVIQPVPVINSTHNIHFTMREELALTEWTLEMCVNIDQLGTGIGHLNNQALFGGWAPAGKSGEIYTRFGDAPIEGNRLQIKTQGTQMNSNMLFETNKWYHLAFVCEGKKLSLYVNGVLDSSMDLPGKVTNLAKNLNFGNTDYLRANVKVSELRLWTKARTQSEIVNNMYSCAPKTSGLEAYWKMNEGKGDIINDATGHGNTGKVVSVPEWIQDVRIDGK</sequence>
<dbReference type="AlphaFoldDB" id="A0A0S2KMB1"/>
<dbReference type="STRING" id="76123.AS203_10180"/>
<keyword evidence="3" id="KW-1185">Reference proteome</keyword>
<name>A0A0S2KMB1_9BACT</name>
<dbReference type="GO" id="GO:0005975">
    <property type="term" value="P:carbohydrate metabolic process"/>
    <property type="evidence" value="ECO:0007669"/>
    <property type="project" value="UniProtKB-ARBA"/>
</dbReference>
<evidence type="ECO:0000259" key="1">
    <source>
        <dbReference type="Pfam" id="PF08522"/>
    </source>
</evidence>